<dbReference type="FunFam" id="3.30.160.60:FF:001818">
    <property type="entry name" value="GDNF-inducible zinc finger protein 1 isoform X1"/>
    <property type="match status" value="1"/>
</dbReference>
<keyword evidence="13" id="KW-1185">Reference proteome</keyword>
<name>A0A9P0MSK0_NEZVI</name>
<dbReference type="PROSITE" id="PS50157">
    <property type="entry name" value="ZINC_FINGER_C2H2_2"/>
    <property type="match status" value="12"/>
</dbReference>
<keyword evidence="7" id="KW-0804">Transcription</keyword>
<evidence type="ECO:0000256" key="5">
    <source>
        <dbReference type="ARBA" id="ARBA00022833"/>
    </source>
</evidence>
<feature type="domain" description="C2H2-type" evidence="11">
    <location>
        <begin position="65"/>
        <end position="92"/>
    </location>
</feature>
<sequence length="822" mass="92742">MELSQIEIASHVKETVPTSFVSLDQIDVPSFNGSVLLTQNGSIVDISSELEEEEKEKDEIKRDMWKCCDCNLYFRKLYLLKSHRRKHHGDIPYKCNLCPCSFTRSTLLKKHLEMHSTAGKFTCKDCNKVFTCETALKRHSENHLPGFPWACPVCGAGFKSSLSCRRHIAIHPKIGSMTYKPMPVEYSGGKSSNEEIVPSRDDEELVQQEEQVDEGKSQNGLQNDLRDFINSLPAGQHFTITANEDGGFSLSAITPEEQVDGQYTIIEEKSLFNSAVSSQKQIFETSLDNCIFLQPNLGIEGAVITDSIGNLLPQTLEKCDICNIVFTSESEYSVHKAIHAQEKPHTCLICNKSFISALEYEDHMKFHLKKEPAASEILDAHNIETIGSVSVVQNQSTLLRNVPEKKKARSPGRPPARRLTDEETKVLSAIDSNTASISEKVLLQSLIEKEKYEHPVKEEPRAPEKHQNKCKYCPKSFKKPSDLTRHLRTHTGERPFQCTSCHKRFSIKSTASSHMKTHTKDRSFSCFICSKNFATTGSLKIHMRLHTGLKPFSCSFCDAKFRTSGHKKAHLKKHLRETFDQLKDGEKSSKKTNEPDSNFLENILREAEYLSNIKSNTTSSDTIPVDDIEASQYFIPLNAQSIVSEEEKKTVSDYLVNIDESNNGTVEPQRYLLSVKDGGTDEDYIVEKLGDDQIIVTITKGISTIISDTAQNASSANQVELVEEGKFSCSFCKKVYSKHSSLYKHIQKCHNGTFQCNECPEKFELKSDLDLHSLDHELERDYTCSECAETFTLEEDLRAHKCSKAESLDLALDHDLFLFPPV</sequence>
<keyword evidence="8" id="KW-0539">Nucleus</keyword>
<feature type="domain" description="C2H2-type" evidence="11">
    <location>
        <begin position="552"/>
        <end position="579"/>
    </location>
</feature>
<evidence type="ECO:0000256" key="3">
    <source>
        <dbReference type="ARBA" id="ARBA00022737"/>
    </source>
</evidence>
<accession>A0A9P0MSK0</accession>
<feature type="domain" description="C2H2-type" evidence="11">
    <location>
        <begin position="93"/>
        <end position="120"/>
    </location>
</feature>
<gene>
    <name evidence="12" type="ORF">NEZAVI_LOCUS12059</name>
</gene>
<feature type="domain" description="C2H2-type" evidence="11">
    <location>
        <begin position="524"/>
        <end position="551"/>
    </location>
</feature>
<dbReference type="PANTHER" id="PTHR24394">
    <property type="entry name" value="ZINC FINGER PROTEIN"/>
    <property type="match status" value="1"/>
</dbReference>
<feature type="domain" description="C2H2-type" evidence="11">
    <location>
        <begin position="754"/>
        <end position="781"/>
    </location>
</feature>
<dbReference type="PANTHER" id="PTHR24394:SF29">
    <property type="entry name" value="MYONEURIN"/>
    <property type="match status" value="1"/>
</dbReference>
<evidence type="ECO:0000313" key="12">
    <source>
        <dbReference type="EMBL" id="CAH1403449.1"/>
    </source>
</evidence>
<evidence type="ECO:0000256" key="2">
    <source>
        <dbReference type="ARBA" id="ARBA00022723"/>
    </source>
</evidence>
<evidence type="ECO:0000256" key="7">
    <source>
        <dbReference type="ARBA" id="ARBA00023163"/>
    </source>
</evidence>
<evidence type="ECO:0000256" key="4">
    <source>
        <dbReference type="ARBA" id="ARBA00022771"/>
    </source>
</evidence>
<evidence type="ECO:0000256" key="10">
    <source>
        <dbReference type="SAM" id="MobiDB-lite"/>
    </source>
</evidence>
<feature type="domain" description="C2H2-type" evidence="11">
    <location>
        <begin position="345"/>
        <end position="372"/>
    </location>
</feature>
<evidence type="ECO:0000256" key="9">
    <source>
        <dbReference type="PROSITE-ProRule" id="PRU00042"/>
    </source>
</evidence>
<dbReference type="GO" id="GO:0000981">
    <property type="term" value="F:DNA-binding transcription factor activity, RNA polymerase II-specific"/>
    <property type="evidence" value="ECO:0007669"/>
    <property type="project" value="TreeGrafter"/>
</dbReference>
<dbReference type="Pfam" id="PF00096">
    <property type="entry name" value="zf-C2H2"/>
    <property type="match status" value="3"/>
</dbReference>
<feature type="domain" description="C2H2-type" evidence="11">
    <location>
        <begin position="496"/>
        <end position="523"/>
    </location>
</feature>
<dbReference type="GO" id="GO:0008270">
    <property type="term" value="F:zinc ion binding"/>
    <property type="evidence" value="ECO:0007669"/>
    <property type="project" value="UniProtKB-KW"/>
</dbReference>
<dbReference type="Gene3D" id="3.30.160.60">
    <property type="entry name" value="Classic Zinc Finger"/>
    <property type="match status" value="8"/>
</dbReference>
<protein>
    <recommendedName>
        <fullName evidence="11">C2H2-type domain-containing protein</fullName>
    </recommendedName>
</protein>
<organism evidence="12 13">
    <name type="scientific">Nezara viridula</name>
    <name type="common">Southern green stink bug</name>
    <name type="synonym">Cimex viridulus</name>
    <dbReference type="NCBI Taxonomy" id="85310"/>
    <lineage>
        <taxon>Eukaryota</taxon>
        <taxon>Metazoa</taxon>
        <taxon>Ecdysozoa</taxon>
        <taxon>Arthropoda</taxon>
        <taxon>Hexapoda</taxon>
        <taxon>Insecta</taxon>
        <taxon>Pterygota</taxon>
        <taxon>Neoptera</taxon>
        <taxon>Paraneoptera</taxon>
        <taxon>Hemiptera</taxon>
        <taxon>Heteroptera</taxon>
        <taxon>Panheteroptera</taxon>
        <taxon>Pentatomomorpha</taxon>
        <taxon>Pentatomoidea</taxon>
        <taxon>Pentatomidae</taxon>
        <taxon>Pentatominae</taxon>
        <taxon>Nezara</taxon>
    </lineage>
</organism>
<feature type="region of interest" description="Disordered" evidence="10">
    <location>
        <begin position="402"/>
        <end position="422"/>
    </location>
</feature>
<feature type="domain" description="C2H2-type" evidence="11">
    <location>
        <begin position="782"/>
        <end position="801"/>
    </location>
</feature>
<evidence type="ECO:0000259" key="11">
    <source>
        <dbReference type="PROSITE" id="PS50157"/>
    </source>
</evidence>
<dbReference type="GO" id="GO:0005634">
    <property type="term" value="C:nucleus"/>
    <property type="evidence" value="ECO:0007669"/>
    <property type="project" value="UniProtKB-SubCell"/>
</dbReference>
<dbReference type="PROSITE" id="PS00028">
    <property type="entry name" value="ZINC_FINGER_C2H2_1"/>
    <property type="match status" value="12"/>
</dbReference>
<evidence type="ECO:0000256" key="6">
    <source>
        <dbReference type="ARBA" id="ARBA00023015"/>
    </source>
</evidence>
<dbReference type="InterPro" id="IPR036236">
    <property type="entry name" value="Znf_C2H2_sf"/>
</dbReference>
<dbReference type="Pfam" id="PF12874">
    <property type="entry name" value="zf-met"/>
    <property type="match status" value="2"/>
</dbReference>
<feature type="domain" description="C2H2-type" evidence="11">
    <location>
        <begin position="727"/>
        <end position="755"/>
    </location>
</feature>
<proteinExistence type="predicted"/>
<dbReference type="EMBL" id="OV725081">
    <property type="protein sequence ID" value="CAH1403449.1"/>
    <property type="molecule type" value="Genomic_DNA"/>
</dbReference>
<dbReference type="Proteomes" id="UP001152798">
    <property type="component" value="Chromosome 5"/>
</dbReference>
<dbReference type="InterPro" id="IPR013087">
    <property type="entry name" value="Znf_C2H2_type"/>
</dbReference>
<evidence type="ECO:0000256" key="8">
    <source>
        <dbReference type="ARBA" id="ARBA00023242"/>
    </source>
</evidence>
<dbReference type="SUPFAM" id="SSF57667">
    <property type="entry name" value="beta-beta-alpha zinc fingers"/>
    <property type="match status" value="6"/>
</dbReference>
<feature type="domain" description="C2H2-type" evidence="11">
    <location>
        <begin position="317"/>
        <end position="344"/>
    </location>
</feature>
<keyword evidence="5" id="KW-0862">Zinc</keyword>
<dbReference type="AlphaFoldDB" id="A0A9P0MSK0"/>
<feature type="domain" description="C2H2-type" evidence="11">
    <location>
        <begin position="121"/>
        <end position="148"/>
    </location>
</feature>
<dbReference type="OrthoDB" id="6077919at2759"/>
<keyword evidence="6" id="KW-0805">Transcription regulation</keyword>
<comment type="subcellular location">
    <subcellularLocation>
        <location evidence="1">Nucleus</location>
    </subcellularLocation>
</comment>
<evidence type="ECO:0000256" key="1">
    <source>
        <dbReference type="ARBA" id="ARBA00004123"/>
    </source>
</evidence>
<dbReference type="FunFam" id="3.30.160.60:FF:000446">
    <property type="entry name" value="Zinc finger protein"/>
    <property type="match status" value="1"/>
</dbReference>
<keyword evidence="3" id="KW-0677">Repeat</keyword>
<reference evidence="12" key="1">
    <citation type="submission" date="2022-01" db="EMBL/GenBank/DDBJ databases">
        <authorList>
            <person name="King R."/>
        </authorList>
    </citation>
    <scope>NUCLEOTIDE SEQUENCE</scope>
</reference>
<evidence type="ECO:0000313" key="13">
    <source>
        <dbReference type="Proteomes" id="UP001152798"/>
    </source>
</evidence>
<dbReference type="FunFam" id="3.30.160.60:FF:001289">
    <property type="entry name" value="Zinc finger protein 574"/>
    <property type="match status" value="1"/>
</dbReference>
<feature type="domain" description="C2H2-type" evidence="11">
    <location>
        <begin position="468"/>
        <end position="495"/>
    </location>
</feature>
<keyword evidence="4 9" id="KW-0863">Zinc-finger</keyword>
<dbReference type="SMART" id="SM00355">
    <property type="entry name" value="ZnF_C2H2"/>
    <property type="match status" value="13"/>
</dbReference>
<keyword evidence="2" id="KW-0479">Metal-binding</keyword>